<dbReference type="SUPFAM" id="SSF57850">
    <property type="entry name" value="RING/U-box"/>
    <property type="match status" value="1"/>
</dbReference>
<dbReference type="PANTHER" id="PTHR23323:SF26">
    <property type="entry name" value="VACUOLAR PROTEIN SORTING-ASSOCIATED PROTEIN 18 HOMOLOG"/>
    <property type="match status" value="1"/>
</dbReference>
<dbReference type="InterPro" id="IPR036322">
    <property type="entry name" value="WD40_repeat_dom_sf"/>
</dbReference>
<comment type="caution">
    <text evidence="9">The sequence shown here is derived from an EMBL/GenBank/DDBJ whole genome shotgun (WGS) entry which is preliminary data.</text>
</comment>
<dbReference type="GO" id="GO:0030897">
    <property type="term" value="C:HOPS complex"/>
    <property type="evidence" value="ECO:0007669"/>
    <property type="project" value="TreeGrafter"/>
</dbReference>
<dbReference type="GO" id="GO:0007032">
    <property type="term" value="P:endosome organization"/>
    <property type="evidence" value="ECO:0007669"/>
    <property type="project" value="TreeGrafter"/>
</dbReference>
<evidence type="ECO:0000256" key="4">
    <source>
        <dbReference type="ARBA" id="ARBA00022833"/>
    </source>
</evidence>
<dbReference type="InterPro" id="IPR058919">
    <property type="entry name" value="Pep3/Vps18_RING_C"/>
</dbReference>
<protein>
    <submittedName>
        <fullName evidence="9">Vacuolar membrane protein PEP3</fullName>
    </submittedName>
</protein>
<evidence type="ECO:0000256" key="1">
    <source>
        <dbReference type="ARBA" id="ARBA00010454"/>
    </source>
</evidence>
<dbReference type="SMART" id="SM00184">
    <property type="entry name" value="RING"/>
    <property type="match status" value="1"/>
</dbReference>
<dbReference type="GO" id="GO:0006904">
    <property type="term" value="P:vesicle docking involved in exocytosis"/>
    <property type="evidence" value="ECO:0007669"/>
    <property type="project" value="TreeGrafter"/>
</dbReference>
<gene>
    <name evidence="9" type="ORF">BON22_0288</name>
</gene>
<dbReference type="GO" id="GO:0048284">
    <property type="term" value="P:organelle fusion"/>
    <property type="evidence" value="ECO:0007669"/>
    <property type="project" value="TreeGrafter"/>
</dbReference>
<dbReference type="GO" id="GO:0030674">
    <property type="term" value="F:protein-macromolecule adaptor activity"/>
    <property type="evidence" value="ECO:0007669"/>
    <property type="project" value="TreeGrafter"/>
</dbReference>
<keyword evidence="2" id="KW-0479">Metal-binding</keyword>
<dbReference type="Gene3D" id="3.30.40.10">
    <property type="entry name" value="Zinc/RING finger domain, C3HC4 (zinc finger)"/>
    <property type="match status" value="1"/>
</dbReference>
<evidence type="ECO:0000256" key="6">
    <source>
        <dbReference type="ARBA" id="ARBA00029433"/>
    </source>
</evidence>
<feature type="repeat" description="CHCR" evidence="7">
    <location>
        <begin position="593"/>
        <end position="747"/>
    </location>
</feature>
<organism evidence="9 10">
    <name type="scientific">Cyberlindnera fabianii</name>
    <name type="common">Yeast</name>
    <name type="synonym">Hansenula fabianii</name>
    <dbReference type="NCBI Taxonomy" id="36022"/>
    <lineage>
        <taxon>Eukaryota</taxon>
        <taxon>Fungi</taxon>
        <taxon>Dikarya</taxon>
        <taxon>Ascomycota</taxon>
        <taxon>Saccharomycotina</taxon>
        <taxon>Saccharomycetes</taxon>
        <taxon>Phaffomycetales</taxon>
        <taxon>Phaffomycetaceae</taxon>
        <taxon>Cyberlindnera</taxon>
    </lineage>
</organism>
<dbReference type="InterPro" id="IPR001841">
    <property type="entry name" value="Znf_RING"/>
</dbReference>
<dbReference type="Pfam" id="PF05131">
    <property type="entry name" value="Pep3_Vps18"/>
    <property type="match status" value="1"/>
</dbReference>
<evidence type="ECO:0000256" key="5">
    <source>
        <dbReference type="ARBA" id="ARBA00023136"/>
    </source>
</evidence>
<evidence type="ECO:0000256" key="3">
    <source>
        <dbReference type="ARBA" id="ARBA00022771"/>
    </source>
</evidence>
<dbReference type="PANTHER" id="PTHR23323">
    <property type="entry name" value="VACUOLAR PROTEIN SORTING-ASSOCIATED PROTEIN"/>
    <property type="match status" value="1"/>
</dbReference>
<dbReference type="STRING" id="36022.A0A1V2LF05"/>
<feature type="domain" description="RING-type" evidence="8">
    <location>
        <begin position="838"/>
        <end position="915"/>
    </location>
</feature>
<accession>A0A1V2LF05</accession>
<dbReference type="Pfam" id="PF00637">
    <property type="entry name" value="Clathrin"/>
    <property type="match status" value="1"/>
</dbReference>
<dbReference type="SUPFAM" id="SSF50978">
    <property type="entry name" value="WD40 repeat-like"/>
    <property type="match status" value="1"/>
</dbReference>
<proteinExistence type="inferred from homology"/>
<keyword evidence="3" id="KW-0863">Zinc-finger</keyword>
<evidence type="ECO:0000256" key="7">
    <source>
        <dbReference type="PROSITE-ProRule" id="PRU01006"/>
    </source>
</evidence>
<dbReference type="VEuPathDB" id="FungiDB:BON22_0288"/>
<evidence type="ECO:0000313" key="10">
    <source>
        <dbReference type="Proteomes" id="UP000189513"/>
    </source>
</evidence>
<dbReference type="InterPro" id="IPR000547">
    <property type="entry name" value="Clathrin_H-chain/VPS_repeat"/>
</dbReference>
<name>A0A1V2LF05_CYBFA</name>
<evidence type="ECO:0000256" key="2">
    <source>
        <dbReference type="ARBA" id="ARBA00022723"/>
    </source>
</evidence>
<evidence type="ECO:0000259" key="8">
    <source>
        <dbReference type="SMART" id="SM00184"/>
    </source>
</evidence>
<dbReference type="Pfam" id="PF26148">
    <property type="entry name" value="VPS18_RING_C"/>
    <property type="match status" value="1"/>
</dbReference>
<dbReference type="InterPro" id="IPR013083">
    <property type="entry name" value="Znf_RING/FYVE/PHD"/>
</dbReference>
<dbReference type="OMA" id="KFFVFPC"/>
<dbReference type="InterPro" id="IPR007810">
    <property type="entry name" value="Pep3/Vps18_beta-prop"/>
</dbReference>
<dbReference type="GO" id="GO:0006886">
    <property type="term" value="P:intracellular protein transport"/>
    <property type="evidence" value="ECO:0007669"/>
    <property type="project" value="UniProtKB-UniRule"/>
</dbReference>
<dbReference type="EMBL" id="MPUK01000001">
    <property type="protein sequence ID" value="ONH69651.1"/>
    <property type="molecule type" value="Genomic_DNA"/>
</dbReference>
<dbReference type="GO" id="GO:0005768">
    <property type="term" value="C:endosome"/>
    <property type="evidence" value="ECO:0007669"/>
    <property type="project" value="TreeGrafter"/>
</dbReference>
<dbReference type="GO" id="GO:0098588">
    <property type="term" value="C:bounding membrane of organelle"/>
    <property type="evidence" value="ECO:0007669"/>
    <property type="project" value="UniProtKB-ARBA"/>
</dbReference>
<dbReference type="CDD" id="cd16462">
    <property type="entry name" value="RING-H2_Pep3p-like"/>
    <property type="match status" value="1"/>
</dbReference>
<dbReference type="InterPro" id="IPR055358">
    <property type="entry name" value="CHCR"/>
</dbReference>
<keyword evidence="4" id="KW-0862">Zinc</keyword>
<dbReference type="PROSITE" id="PS50236">
    <property type="entry name" value="CHCR"/>
    <property type="match status" value="1"/>
</dbReference>
<comment type="subcellular location">
    <subcellularLocation>
        <location evidence="6">Endomembrane system</location>
        <topology evidence="6">Peripheral membrane protein</topology>
        <orientation evidence="6">Cytoplasmic side</orientation>
    </subcellularLocation>
</comment>
<dbReference type="Proteomes" id="UP000189513">
    <property type="component" value="Unassembled WGS sequence"/>
</dbReference>
<evidence type="ECO:0000313" key="9">
    <source>
        <dbReference type="EMBL" id="ONH69651.1"/>
    </source>
</evidence>
<keyword evidence="10" id="KW-1185">Reference proteome</keyword>
<dbReference type="GO" id="GO:0007033">
    <property type="term" value="P:vacuole organization"/>
    <property type="evidence" value="ECO:0007669"/>
    <property type="project" value="TreeGrafter"/>
</dbReference>
<keyword evidence="5" id="KW-0472">Membrane</keyword>
<dbReference type="GO" id="GO:0008270">
    <property type="term" value="F:zinc ion binding"/>
    <property type="evidence" value="ECO:0007669"/>
    <property type="project" value="UniProtKB-KW"/>
</dbReference>
<sequence length="937" mass="107208">MAEEEETFEIGAPSSIFNIAPVQFQTDVSNIASLSVSSDILVIGFKTGRLFRIDLNSPTVIEELELPHKKSLQELGKIEKLFQDPTGNHLIVSTTKAESFYVHKSSTQFKYINELKNVRVSAVAWNKDAVTDNQTGAILIGDKSGAVHEAFVEYIEASQKCNKKVLKDVYKAQSSIDGLAIGYDNQVNSLTVLIVSGDDIAYWNDTIRKKNVKYNDFILGEIFKTQPVEFEQYQDLGNINGSKFSSNGLDFGWITTAGTVFGRITNEKAASKKNIADLKILVNMELPESSHKFKSIILTKYHLILLRGSELLIINKLNDEVVYHQSLPVSEGERFIGLSADYTSETYWAYSNLSIYEITVDDEDRDIWRAMVENRDFEDALAVARDVETKDVVLAQRGDYLFSQGLFDQAAHAYSATSRSFESVALMFINKNQNDALLEYFLAKFSLLKEDKKFDFKMQLVMLSSWIVELFVERLNELDDILATEQLVHLEETTILKTGTEKRFQEFIIENKDVLDKKTAYEIIASHNRRSELLYYAGLINDYDFVLAYWIRYENWEEALKTLEKNNDANIAYKYSTVLLVNDPIRTVDTWLRMSELNAAKLLPAILTYNKNSKKVKTSKHQGVRFLLSYIEKTSTKDASVHDTLLYILISNESSDNEKMVLRYLEEHGSNFYYNPDFILRLCLRFKKIQSATYIYTILDCYEDALNLAIENDMIDLAIVIADKPDDDKTRKFLWLKVADKKIAAIRPSEKDLIKKEVKFLLDKCELLRVKDLLPRIPDFTSIDNLKEEICNDLENFGTIINKLSHDMNSSITINDSITEQIGKNKKKIQIIKAGTSCSQCELLLTSRKFFVFPCGHSFHSDCLIKEILRSNDYATKKKIEFLQKKFMSSKHEKGAKFVNDPEVDALLSKRCPLCSDIKIDTIDQPFDDLTGDDWDV</sequence>
<reference evidence="10" key="1">
    <citation type="journal article" date="2017" name="Genome Announc.">
        <title>Genome sequences of Cyberlindnera fabianii 65, Pichia kudriavzevii 129, and Saccharomyces cerevisiae 131 isolated from fermented masau fruits in Zimbabwe.</title>
        <authorList>
            <person name="van Rijswijck I.M.H."/>
            <person name="Derks M.F.L."/>
            <person name="Abee T."/>
            <person name="de Ridder D."/>
            <person name="Smid E.J."/>
        </authorList>
    </citation>
    <scope>NUCLEOTIDE SEQUENCE [LARGE SCALE GENOMIC DNA]</scope>
    <source>
        <strain evidence="10">65</strain>
    </source>
</reference>
<comment type="similarity">
    <text evidence="1">Belongs to the VPS18 family.</text>
</comment>
<dbReference type="AlphaFoldDB" id="A0A1V2LF05"/>